<dbReference type="AlphaFoldDB" id="A0A1M7Y1P7"/>
<feature type="transmembrane region" description="Helical" evidence="14">
    <location>
        <begin position="191"/>
        <end position="208"/>
    </location>
</feature>
<evidence type="ECO:0000256" key="7">
    <source>
        <dbReference type="ARBA" id="ARBA00022679"/>
    </source>
</evidence>
<evidence type="ECO:0000256" key="10">
    <source>
        <dbReference type="ARBA" id="ARBA00022842"/>
    </source>
</evidence>
<keyword evidence="18" id="KW-1185">Reference proteome</keyword>
<evidence type="ECO:0000256" key="6">
    <source>
        <dbReference type="ARBA" id="ARBA00022676"/>
    </source>
</evidence>
<evidence type="ECO:0000256" key="8">
    <source>
        <dbReference type="ARBA" id="ARBA00022692"/>
    </source>
</evidence>
<dbReference type="InterPro" id="IPR003674">
    <property type="entry name" value="Oligo_trans_STT3"/>
</dbReference>
<dbReference type="Pfam" id="PF02516">
    <property type="entry name" value="STT3"/>
    <property type="match status" value="1"/>
</dbReference>
<reference evidence="17 18" key="1">
    <citation type="submission" date="2016-12" db="EMBL/GenBank/DDBJ databases">
        <authorList>
            <person name="Song W.-J."/>
            <person name="Kurnit D.M."/>
        </authorList>
    </citation>
    <scope>NUCLEOTIDE SEQUENCE [LARGE SCALE GENOMIC DNA]</scope>
    <source>
        <strain evidence="17 18">DSM 18488</strain>
    </source>
</reference>
<proteinExistence type="inferred from homology"/>
<evidence type="ECO:0000256" key="13">
    <source>
        <dbReference type="ARBA" id="ARBA00023211"/>
    </source>
</evidence>
<gene>
    <name evidence="17" type="ORF">SAMN02745220_01193</name>
</gene>
<keyword evidence="12 14" id="KW-0472">Membrane</keyword>
<sequence>MASLVFHEKFNMWDVVILIITLLVGLWVRLDNLFAWQDFADAVFINGKPLLTNFDGYYYLRLARDIIENSYSVHDVYRAVPDYATNSVPPPLISVILARLSLILPFSLEWIAVILPAVLGALVALPLFGIGWIFGGRVCAYTAALLGVVSHDLVFRTQLGWLDTDCLNVFFPLAITYCVLAFSIENEKKRYMYLCCTAILYVLFYYWWDQATQVVTVLTLFPLIVSLIFFYRPLFPEQYIFYSIIVTSALFFLWLIGVEGILIIFRRIISLFQYVSKENMGYFPNVGFTIAEQGPAGLVETVEATTDSIMVFIFSATGLAIICLRTPGKALFLVPYIALGVTAVFYANRFIIFFTPAITIGLGVFFSQLWQTKTLRLLIRCAVVIVAGISCLGSVYREFTDNFLPQMRPELIAGMEKISKITTKESIIWAWWNYGYALNYHARRATINDGSVHSGERTVYNALPLATSSYKLAANFMQFYVIEGVKGLNEWYRAVGNTSKGYLSAIKILEDGPTLCEQNVSYVNISKDGNKSASQWCSFFFPRSDKPVYLFVNDHLRWSKEWFWQGTWDVEKRKGVLVAKDKGFGKGRDGKKSGLVVNVGWADTDSQKAARLFEHSVFNNLFVKKEFSNGYFIPIKVDSFVYQVWEVRGDKMSTE</sequence>
<dbReference type="GO" id="GO:0046872">
    <property type="term" value="F:metal ion binding"/>
    <property type="evidence" value="ECO:0007669"/>
    <property type="project" value="UniProtKB-KW"/>
</dbReference>
<feature type="transmembrane region" description="Helical" evidence="14">
    <location>
        <begin position="308"/>
        <end position="324"/>
    </location>
</feature>
<feature type="transmembrane region" description="Helical" evidence="14">
    <location>
        <begin position="353"/>
        <end position="370"/>
    </location>
</feature>
<dbReference type="PANTHER" id="PTHR13872:SF1">
    <property type="entry name" value="DOLICHYL-DIPHOSPHOOLIGOSACCHARIDE--PROTEIN GLYCOSYLTRANSFERASE SUBUNIT STT3B"/>
    <property type="match status" value="1"/>
</dbReference>
<evidence type="ECO:0000256" key="9">
    <source>
        <dbReference type="ARBA" id="ARBA00022723"/>
    </source>
</evidence>
<evidence type="ECO:0000259" key="16">
    <source>
        <dbReference type="Pfam" id="PF21436"/>
    </source>
</evidence>
<name>A0A1M7Y1P7_9BACT</name>
<comment type="cofactor">
    <cofactor evidence="2">
        <name>Mg(2+)</name>
        <dbReference type="ChEBI" id="CHEBI:18420"/>
    </cofactor>
</comment>
<evidence type="ECO:0000256" key="12">
    <source>
        <dbReference type="ARBA" id="ARBA00023136"/>
    </source>
</evidence>
<evidence type="ECO:0000256" key="4">
    <source>
        <dbReference type="ARBA" id="ARBA00004922"/>
    </source>
</evidence>
<evidence type="ECO:0000313" key="17">
    <source>
        <dbReference type="EMBL" id="SHO45740.1"/>
    </source>
</evidence>
<evidence type="ECO:0000256" key="11">
    <source>
        <dbReference type="ARBA" id="ARBA00022989"/>
    </source>
</evidence>
<comment type="similarity">
    <text evidence="5">Belongs to the STT3 family.</text>
</comment>
<feature type="transmembrane region" description="Helical" evidence="14">
    <location>
        <begin position="214"/>
        <end position="232"/>
    </location>
</feature>
<dbReference type="STRING" id="1121416.SAMN02745220_01193"/>
<organism evidence="17 18">
    <name type="scientific">Desulfopila aestuarii DSM 18488</name>
    <dbReference type="NCBI Taxonomy" id="1121416"/>
    <lineage>
        <taxon>Bacteria</taxon>
        <taxon>Pseudomonadati</taxon>
        <taxon>Thermodesulfobacteriota</taxon>
        <taxon>Desulfobulbia</taxon>
        <taxon>Desulfobulbales</taxon>
        <taxon>Desulfocapsaceae</taxon>
        <taxon>Desulfopila</taxon>
    </lineage>
</organism>
<comment type="cofactor">
    <cofactor evidence="1">
        <name>Mn(2+)</name>
        <dbReference type="ChEBI" id="CHEBI:29035"/>
    </cofactor>
</comment>
<feature type="transmembrane region" description="Helical" evidence="14">
    <location>
        <begin position="331"/>
        <end position="347"/>
    </location>
</feature>
<keyword evidence="13" id="KW-0464">Manganese</keyword>
<evidence type="ECO:0000256" key="1">
    <source>
        <dbReference type="ARBA" id="ARBA00001936"/>
    </source>
</evidence>
<evidence type="ECO:0000313" key="18">
    <source>
        <dbReference type="Proteomes" id="UP000184603"/>
    </source>
</evidence>
<dbReference type="InterPro" id="IPR048307">
    <property type="entry name" value="STT3_N"/>
</dbReference>
<dbReference type="GO" id="GO:0016020">
    <property type="term" value="C:membrane"/>
    <property type="evidence" value="ECO:0007669"/>
    <property type="project" value="InterPro"/>
</dbReference>
<dbReference type="Pfam" id="PF21436">
    <property type="entry name" value="STT3-PglB_core"/>
    <property type="match status" value="1"/>
</dbReference>
<dbReference type="PANTHER" id="PTHR13872">
    <property type="entry name" value="DOLICHYL-DIPHOSPHOOLIGOSACCHARIDE--PROTEIN GLYCOSYLTRANSFERASE SUBUNIT"/>
    <property type="match status" value="1"/>
</dbReference>
<feature type="transmembrane region" description="Helical" evidence="14">
    <location>
        <begin position="12"/>
        <end position="30"/>
    </location>
</feature>
<keyword evidence="7 17" id="KW-0808">Transferase</keyword>
<comment type="subcellular location">
    <subcellularLocation>
        <location evidence="3">Endomembrane system</location>
        <topology evidence="3">Multi-pass membrane protein</topology>
    </subcellularLocation>
</comment>
<feature type="domain" description="Oligosaccharyl transferase STT3 N-terminal" evidence="15">
    <location>
        <begin position="45"/>
        <end position="367"/>
    </location>
</feature>
<keyword evidence="6" id="KW-0328">Glycosyltransferase</keyword>
<keyword evidence="11 14" id="KW-1133">Transmembrane helix</keyword>
<dbReference type="Proteomes" id="UP000184603">
    <property type="component" value="Unassembled WGS sequence"/>
</dbReference>
<evidence type="ECO:0000256" key="3">
    <source>
        <dbReference type="ARBA" id="ARBA00004127"/>
    </source>
</evidence>
<feature type="domain" description="STT3/PglB/AglB core" evidence="16">
    <location>
        <begin position="425"/>
        <end position="481"/>
    </location>
</feature>
<dbReference type="GO" id="GO:0012505">
    <property type="term" value="C:endomembrane system"/>
    <property type="evidence" value="ECO:0007669"/>
    <property type="project" value="UniProtKB-SubCell"/>
</dbReference>
<keyword evidence="10" id="KW-0460">Magnesium</keyword>
<dbReference type="UniPathway" id="UPA00378"/>
<comment type="pathway">
    <text evidence="4">Protein modification; protein glycosylation.</text>
</comment>
<feature type="transmembrane region" description="Helical" evidence="14">
    <location>
        <begin position="377"/>
        <end position="396"/>
    </location>
</feature>
<feature type="transmembrane region" description="Helical" evidence="14">
    <location>
        <begin position="239"/>
        <end position="265"/>
    </location>
</feature>
<dbReference type="Gene3D" id="3.40.1380.40">
    <property type="match status" value="1"/>
</dbReference>
<evidence type="ECO:0000256" key="14">
    <source>
        <dbReference type="SAM" id="Phobius"/>
    </source>
</evidence>
<keyword evidence="8 14" id="KW-0812">Transmembrane</keyword>
<keyword evidence="9" id="KW-0479">Metal-binding</keyword>
<evidence type="ECO:0000259" key="15">
    <source>
        <dbReference type="Pfam" id="PF02516"/>
    </source>
</evidence>
<protein>
    <submittedName>
        <fullName evidence="17">Dolichyl-diphosphooligosaccharide--protein glycosyltransferase</fullName>
    </submittedName>
</protein>
<dbReference type="GO" id="GO:0004576">
    <property type="term" value="F:oligosaccharyl transferase activity"/>
    <property type="evidence" value="ECO:0007669"/>
    <property type="project" value="InterPro"/>
</dbReference>
<accession>A0A1M7Y1P7</accession>
<feature type="transmembrane region" description="Helical" evidence="14">
    <location>
        <begin position="110"/>
        <end position="131"/>
    </location>
</feature>
<feature type="transmembrane region" description="Helical" evidence="14">
    <location>
        <begin position="167"/>
        <end position="184"/>
    </location>
</feature>
<evidence type="ECO:0000256" key="5">
    <source>
        <dbReference type="ARBA" id="ARBA00010810"/>
    </source>
</evidence>
<dbReference type="EMBL" id="FRFE01000004">
    <property type="protein sequence ID" value="SHO45740.1"/>
    <property type="molecule type" value="Genomic_DNA"/>
</dbReference>
<dbReference type="InterPro" id="IPR048999">
    <property type="entry name" value="STT3-PglB_core"/>
</dbReference>
<evidence type="ECO:0000256" key="2">
    <source>
        <dbReference type="ARBA" id="ARBA00001946"/>
    </source>
</evidence>